<name>A0ABY4BQD8_9FLAO</name>
<feature type="coiled-coil region" evidence="1">
    <location>
        <begin position="78"/>
        <end position="186"/>
    </location>
</feature>
<evidence type="ECO:0000313" key="4">
    <source>
        <dbReference type="Proteomes" id="UP000831460"/>
    </source>
</evidence>
<dbReference type="Pfam" id="PF06210">
    <property type="entry name" value="DUF1003"/>
    <property type="match status" value="1"/>
</dbReference>
<proteinExistence type="predicted"/>
<dbReference type="EMBL" id="CP094532">
    <property type="protein sequence ID" value="UOE40021.1"/>
    <property type="molecule type" value="Genomic_DNA"/>
</dbReference>
<keyword evidence="2" id="KW-0812">Transmembrane</keyword>
<evidence type="ECO:0000256" key="1">
    <source>
        <dbReference type="SAM" id="Coils"/>
    </source>
</evidence>
<protein>
    <recommendedName>
        <fullName evidence="5">DUF1003 domain-containing protein</fullName>
    </recommendedName>
</protein>
<keyword evidence="2" id="KW-1133">Transmembrane helix</keyword>
<dbReference type="SUPFAM" id="SSF58100">
    <property type="entry name" value="Bacterial hemolysins"/>
    <property type="match status" value="1"/>
</dbReference>
<evidence type="ECO:0000256" key="2">
    <source>
        <dbReference type="SAM" id="Phobius"/>
    </source>
</evidence>
<organism evidence="3 4">
    <name type="scientific">Chryseobacterium suipulveris</name>
    <dbReference type="NCBI Taxonomy" id="2929800"/>
    <lineage>
        <taxon>Bacteria</taxon>
        <taxon>Pseudomonadati</taxon>
        <taxon>Bacteroidota</taxon>
        <taxon>Flavobacteriia</taxon>
        <taxon>Flavobacteriales</taxon>
        <taxon>Weeksellaceae</taxon>
        <taxon>Chryseobacterium group</taxon>
        <taxon>Chryseobacterium</taxon>
    </lineage>
</organism>
<keyword evidence="4" id="KW-1185">Reference proteome</keyword>
<dbReference type="Proteomes" id="UP000831460">
    <property type="component" value="Chromosome"/>
</dbReference>
<keyword evidence="2" id="KW-0472">Membrane</keyword>
<evidence type="ECO:0000313" key="3">
    <source>
        <dbReference type="EMBL" id="UOE40021.1"/>
    </source>
</evidence>
<evidence type="ECO:0008006" key="5">
    <source>
        <dbReference type="Google" id="ProtNLM"/>
    </source>
</evidence>
<dbReference type="InterPro" id="IPR010406">
    <property type="entry name" value="DUF1003"/>
</dbReference>
<dbReference type="Gene3D" id="1.20.1480.30">
    <property type="entry name" value="Designed four-helix bundle protein"/>
    <property type="match status" value="1"/>
</dbReference>
<reference evidence="3 4" key="1">
    <citation type="submission" date="2022-03" db="EMBL/GenBank/DDBJ databases">
        <title>Chryseobacterium sp. isolated from particulate matters in swine house.</title>
        <authorList>
            <person name="Won M."/>
            <person name="Kim S.-J."/>
            <person name="Kwon S.-W."/>
        </authorList>
    </citation>
    <scope>NUCLEOTIDE SEQUENCE [LARGE SCALE GENOMIC DNA]</scope>
    <source>
        <strain evidence="3 4">SC2-2</strain>
    </source>
</reference>
<feature type="transmembrane region" description="Helical" evidence="2">
    <location>
        <begin position="21"/>
        <end position="49"/>
    </location>
</feature>
<accession>A0ABY4BQD8</accession>
<gene>
    <name evidence="3" type="ORF">MTP09_08810</name>
</gene>
<sequence>MNRAERREKNMKFLQKVTDGIMWWIGSIPSLIIHTLVFLVAFLLPILGWVNLDTMLLVLTTILSLEAIYLAIFIQMSVNRSHEHIEDLKEDVTEIQEDIEDIQEDIEEISEDIDEISEDIDEIQEDIEDIAEEEDDDDHSERARNVMLKSNVSSNKNNIKELKEMIQNLQKQLEDLRNEEEGDEVSKTD</sequence>
<dbReference type="RefSeq" id="WP_243548007.1">
    <property type="nucleotide sequence ID" value="NZ_CP094532.1"/>
</dbReference>
<keyword evidence="1" id="KW-0175">Coiled coil</keyword>
<feature type="transmembrane region" description="Helical" evidence="2">
    <location>
        <begin position="55"/>
        <end position="74"/>
    </location>
</feature>